<gene>
    <name evidence="2" type="ORF">PIB30_080656</name>
</gene>
<accession>A0ABU6WT23</accession>
<dbReference type="InterPro" id="IPR047138">
    <property type="entry name" value="RHPN1_2"/>
</dbReference>
<sequence>MTNNPERVLSVPLKKSDSVELHRRLRKFVATANSERDAQRVEEFLETLHRCRLDMLERDLSLPMRRNCLIHYFKCICMVEPLFTAISSNGNADSDPITFVWYDSLQPDRFSSQRSIQLEKASVLFNLGAICSQIGASCSHTTAVGRHFAIDAFKDAAKFFWKLWKVYAKDVSATLDLTLVFTQTLYLLFSAQASELKLQQHLDHTCVISALHQHRCALSYKSVSKKYRRALDLLLRDSAVTKYVINSDVDWINHLNQKMNFFRVQARQRRSSILPKSERPKTFKVVQLSPVEKLLRGMCTCVDRWMPKQQPLFLDLMLSEYSPFGIMDGGKLVAMPWDMPPPYPTSLSILSSSPSSHMLAVPLKKSDHLDFYDSLRTYFVIKYSESVASSVEGFLKILDKLRREMQCDTLSLHIHRDHLIRYLKHLCMIEKFFPMTTVPNPPSFIWYDAFNPQQVSSQHNIFLEKASIVFNLGAICTQIASSCDLTNIQGHQVAMDALNEASHWFLVLLPVAKKASATMDLTVKCIQMLSKIITAQIAELKRSPHSQSDGSSSAVYPVSLLYQKAYDISTFGPLAENLRQSSVPQFLESKMKTSHQTGPSDVIKQFLSGYCEAQSLLREGCQTPCLDLLSDPMIGLLMEN</sequence>
<name>A0ABU6WT23_9FABA</name>
<evidence type="ECO:0000313" key="3">
    <source>
        <dbReference type="Proteomes" id="UP001341840"/>
    </source>
</evidence>
<organism evidence="2 3">
    <name type="scientific">Stylosanthes scabra</name>
    <dbReference type="NCBI Taxonomy" id="79078"/>
    <lineage>
        <taxon>Eukaryota</taxon>
        <taxon>Viridiplantae</taxon>
        <taxon>Streptophyta</taxon>
        <taxon>Embryophyta</taxon>
        <taxon>Tracheophyta</taxon>
        <taxon>Spermatophyta</taxon>
        <taxon>Magnoliopsida</taxon>
        <taxon>eudicotyledons</taxon>
        <taxon>Gunneridae</taxon>
        <taxon>Pentapetalae</taxon>
        <taxon>rosids</taxon>
        <taxon>fabids</taxon>
        <taxon>Fabales</taxon>
        <taxon>Fabaceae</taxon>
        <taxon>Papilionoideae</taxon>
        <taxon>50 kb inversion clade</taxon>
        <taxon>dalbergioids sensu lato</taxon>
        <taxon>Dalbergieae</taxon>
        <taxon>Pterocarpus clade</taxon>
        <taxon>Stylosanthes</taxon>
    </lineage>
</organism>
<dbReference type="SMART" id="SM01041">
    <property type="entry name" value="BRO1"/>
    <property type="match status" value="1"/>
</dbReference>
<dbReference type="PROSITE" id="PS51180">
    <property type="entry name" value="BRO1"/>
    <property type="match status" value="1"/>
</dbReference>
<evidence type="ECO:0000259" key="1">
    <source>
        <dbReference type="PROSITE" id="PS51180"/>
    </source>
</evidence>
<dbReference type="PANTHER" id="PTHR23031:SF15">
    <property type="entry name" value="LD12055P"/>
    <property type="match status" value="1"/>
</dbReference>
<dbReference type="PANTHER" id="PTHR23031">
    <property type="entry name" value="RHOPHILIN"/>
    <property type="match status" value="1"/>
</dbReference>
<dbReference type="EMBL" id="JASCZI010182423">
    <property type="protein sequence ID" value="MED6187873.1"/>
    <property type="molecule type" value="Genomic_DNA"/>
</dbReference>
<reference evidence="2 3" key="1">
    <citation type="journal article" date="2023" name="Plants (Basel)">
        <title>Bridging the Gap: Combining Genomics and Transcriptomics Approaches to Understand Stylosanthes scabra, an Orphan Legume from the Brazilian Caatinga.</title>
        <authorList>
            <person name="Ferreira-Neto J.R.C."/>
            <person name="da Silva M.D."/>
            <person name="Binneck E."/>
            <person name="de Melo N.F."/>
            <person name="da Silva R.H."/>
            <person name="de Melo A.L.T.M."/>
            <person name="Pandolfi V."/>
            <person name="Bustamante F.O."/>
            <person name="Brasileiro-Vidal A.C."/>
            <person name="Benko-Iseppon A.M."/>
        </authorList>
    </citation>
    <scope>NUCLEOTIDE SEQUENCE [LARGE SCALE GENOMIC DNA]</scope>
    <source>
        <tissue evidence="2">Leaves</tissue>
    </source>
</reference>
<dbReference type="InterPro" id="IPR038499">
    <property type="entry name" value="BRO1_sf"/>
</dbReference>
<dbReference type="Proteomes" id="UP001341840">
    <property type="component" value="Unassembled WGS sequence"/>
</dbReference>
<dbReference type="Gene3D" id="1.25.40.280">
    <property type="entry name" value="alix/aip1 like domains"/>
    <property type="match status" value="2"/>
</dbReference>
<keyword evidence="3" id="KW-1185">Reference proteome</keyword>
<comment type="caution">
    <text evidence="2">The sequence shown here is derived from an EMBL/GenBank/DDBJ whole genome shotgun (WGS) entry which is preliminary data.</text>
</comment>
<dbReference type="Pfam" id="PF03097">
    <property type="entry name" value="BRO1"/>
    <property type="match status" value="2"/>
</dbReference>
<protein>
    <recommendedName>
        <fullName evidence="1">BRO1 domain-containing protein</fullName>
    </recommendedName>
</protein>
<feature type="domain" description="BRO1" evidence="1">
    <location>
        <begin position="7"/>
        <end position="511"/>
    </location>
</feature>
<evidence type="ECO:0000313" key="2">
    <source>
        <dbReference type="EMBL" id="MED6187873.1"/>
    </source>
</evidence>
<dbReference type="InterPro" id="IPR004328">
    <property type="entry name" value="BRO1_dom"/>
</dbReference>
<proteinExistence type="predicted"/>